<dbReference type="OrthoDB" id="123452at2759"/>
<gene>
    <name evidence="4" type="primary">Aste57867_3446</name>
    <name evidence="6" type="synonym">Aste57867_24149</name>
    <name evidence="5" type="synonym">Aste57867_3472</name>
    <name evidence="2" type="ORF">As57867_003436</name>
    <name evidence="3" type="ORF">As57867_003462</name>
    <name evidence="1" type="ORF">As57867_024075</name>
    <name evidence="6" type="ORF">ASTE57867_24149</name>
    <name evidence="4" type="ORF">ASTE57867_3446</name>
    <name evidence="5" type="ORF">ASTE57867_3472</name>
</gene>
<evidence type="ECO:0000313" key="3">
    <source>
        <dbReference type="EMBL" id="KAF0715304.1"/>
    </source>
</evidence>
<dbReference type="EMBL" id="VJMH01000606">
    <property type="protein sequence ID" value="KAF0715304.1"/>
    <property type="molecule type" value="Genomic_DNA"/>
</dbReference>
<dbReference type="EMBL" id="VJMH01007362">
    <property type="protein sequence ID" value="KAF0683833.1"/>
    <property type="molecule type" value="Genomic_DNA"/>
</dbReference>
<reference evidence="4 7" key="1">
    <citation type="submission" date="2019-03" db="EMBL/GenBank/DDBJ databases">
        <authorList>
            <person name="Gaulin E."/>
            <person name="Dumas B."/>
        </authorList>
    </citation>
    <scope>NUCLEOTIDE SEQUENCE [LARGE SCALE GENOMIC DNA]</scope>
    <source>
        <strain evidence="4">CBS 568.67</strain>
    </source>
</reference>
<protein>
    <submittedName>
        <fullName evidence="6">Aste57867_24149 protein</fullName>
    </submittedName>
    <submittedName>
        <fullName evidence="4">Aste57867_3446 protein</fullName>
    </submittedName>
    <submittedName>
        <fullName evidence="5">Aste57867_3472 protein</fullName>
    </submittedName>
</protein>
<name>A0A485KFG7_9STRA</name>
<dbReference type="EMBL" id="VJMH01000606">
    <property type="protein sequence ID" value="KAF0715278.1"/>
    <property type="molecule type" value="Genomic_DNA"/>
</dbReference>
<evidence type="ECO:0000313" key="6">
    <source>
        <dbReference type="EMBL" id="VFU00791.1"/>
    </source>
</evidence>
<dbReference type="AlphaFoldDB" id="A0A485KFG7"/>
<dbReference type="Proteomes" id="UP000332933">
    <property type="component" value="Unassembled WGS sequence"/>
</dbReference>
<proteinExistence type="predicted"/>
<evidence type="ECO:0000313" key="5">
    <source>
        <dbReference type="EMBL" id="VFT80638.1"/>
    </source>
</evidence>
<dbReference type="EMBL" id="CAADRA010000606">
    <property type="protein sequence ID" value="VFT80638.1"/>
    <property type="molecule type" value="Genomic_DNA"/>
</dbReference>
<sequence length="140" mass="16297">MTMAIRIQADNLFDLGYTPSQARHKLKSTVPYAKMPTLKKFQNRYRYFQYHKMMEHSNTFVMANLLVGGQYHNSVDDTKAFSFGYQVEDGYTSVGYGGATGPFKVGITTKKLLWQMDRDPTSFVFHWTARTKSIRWRTPF</sequence>
<evidence type="ECO:0000313" key="1">
    <source>
        <dbReference type="EMBL" id="KAF0683833.1"/>
    </source>
</evidence>
<dbReference type="EMBL" id="CAADRA010000606">
    <property type="protein sequence ID" value="VFT80612.1"/>
    <property type="molecule type" value="Genomic_DNA"/>
</dbReference>
<accession>A0A485KFG7</accession>
<keyword evidence="7" id="KW-1185">Reference proteome</keyword>
<reference evidence="1" key="2">
    <citation type="submission" date="2019-06" db="EMBL/GenBank/DDBJ databases">
        <title>Genomics analysis of Aphanomyces spp. identifies a new class of oomycete effector associated with host adaptation.</title>
        <authorList>
            <person name="Gaulin E."/>
        </authorList>
    </citation>
    <scope>NUCLEOTIDE SEQUENCE</scope>
    <source>
        <strain evidence="1">CBS 578.67</strain>
    </source>
</reference>
<dbReference type="EMBL" id="CAADRA010007388">
    <property type="protein sequence ID" value="VFU00791.1"/>
    <property type="molecule type" value="Genomic_DNA"/>
</dbReference>
<evidence type="ECO:0000313" key="7">
    <source>
        <dbReference type="Proteomes" id="UP000332933"/>
    </source>
</evidence>
<evidence type="ECO:0000313" key="2">
    <source>
        <dbReference type="EMBL" id="KAF0715278.1"/>
    </source>
</evidence>
<evidence type="ECO:0000313" key="4">
    <source>
        <dbReference type="EMBL" id="VFT80612.1"/>
    </source>
</evidence>
<organism evidence="4 7">
    <name type="scientific">Aphanomyces stellatus</name>
    <dbReference type="NCBI Taxonomy" id="120398"/>
    <lineage>
        <taxon>Eukaryota</taxon>
        <taxon>Sar</taxon>
        <taxon>Stramenopiles</taxon>
        <taxon>Oomycota</taxon>
        <taxon>Saprolegniomycetes</taxon>
        <taxon>Saprolegniales</taxon>
        <taxon>Verrucalvaceae</taxon>
        <taxon>Aphanomyces</taxon>
    </lineage>
</organism>